<dbReference type="GeneID" id="86831741"/>
<dbReference type="AlphaFoldDB" id="A0A8I0PEA7"/>
<feature type="compositionally biased region" description="Basic and acidic residues" evidence="1">
    <location>
        <begin position="1"/>
        <end position="26"/>
    </location>
</feature>
<keyword evidence="2" id="KW-0472">Membrane</keyword>
<gene>
    <name evidence="3" type="ORF">H4687_007238</name>
</gene>
<dbReference type="RefSeq" id="WP_046915859.1">
    <property type="nucleotide sequence ID" value="NZ_JADBGF010000001.1"/>
</dbReference>
<keyword evidence="4" id="KW-1185">Reference proteome</keyword>
<feature type="compositionally biased region" description="Low complexity" evidence="1">
    <location>
        <begin position="52"/>
        <end position="66"/>
    </location>
</feature>
<feature type="transmembrane region" description="Helical" evidence="2">
    <location>
        <begin position="148"/>
        <end position="171"/>
    </location>
</feature>
<dbReference type="Proteomes" id="UP000629287">
    <property type="component" value="Unassembled WGS sequence"/>
</dbReference>
<feature type="region of interest" description="Disordered" evidence="1">
    <location>
        <begin position="1"/>
        <end position="138"/>
    </location>
</feature>
<reference evidence="3 4" key="1">
    <citation type="submission" date="2020-10" db="EMBL/GenBank/DDBJ databases">
        <title>Sequencing the genomes of 1000 actinobacteria strains.</title>
        <authorList>
            <person name="Klenk H.-P."/>
        </authorList>
    </citation>
    <scope>NUCLEOTIDE SEQUENCE [LARGE SCALE GENOMIC DNA]</scope>
    <source>
        <strain evidence="3 4">DSM 41803</strain>
    </source>
</reference>
<feature type="compositionally biased region" description="Low complexity" evidence="1">
    <location>
        <begin position="114"/>
        <end position="132"/>
    </location>
</feature>
<protein>
    <submittedName>
        <fullName evidence="3">Uncharacterized protein</fullName>
    </submittedName>
</protein>
<evidence type="ECO:0000256" key="1">
    <source>
        <dbReference type="SAM" id="MobiDB-lite"/>
    </source>
</evidence>
<evidence type="ECO:0000256" key="2">
    <source>
        <dbReference type="SAM" id="Phobius"/>
    </source>
</evidence>
<keyword evidence="2" id="KW-1133">Transmembrane helix</keyword>
<accession>A0A8I0PEA7</accession>
<evidence type="ECO:0000313" key="3">
    <source>
        <dbReference type="EMBL" id="MBE1601109.1"/>
    </source>
</evidence>
<feature type="compositionally biased region" description="Gly residues" evidence="1">
    <location>
        <begin position="29"/>
        <end position="38"/>
    </location>
</feature>
<name>A0A8I0PEA7_9ACTN</name>
<feature type="transmembrane region" description="Helical" evidence="2">
    <location>
        <begin position="236"/>
        <end position="258"/>
    </location>
</feature>
<organism evidence="3 4">
    <name type="scientific">Streptomyces stelliscabiei</name>
    <dbReference type="NCBI Taxonomy" id="146820"/>
    <lineage>
        <taxon>Bacteria</taxon>
        <taxon>Bacillati</taxon>
        <taxon>Actinomycetota</taxon>
        <taxon>Actinomycetes</taxon>
        <taxon>Kitasatosporales</taxon>
        <taxon>Streptomycetaceae</taxon>
        <taxon>Streptomyces</taxon>
    </lineage>
</organism>
<feature type="transmembrane region" description="Helical" evidence="2">
    <location>
        <begin position="201"/>
        <end position="224"/>
    </location>
</feature>
<proteinExistence type="predicted"/>
<comment type="caution">
    <text evidence="3">The sequence shown here is derived from an EMBL/GenBank/DDBJ whole genome shotgun (WGS) entry which is preliminary data.</text>
</comment>
<feature type="compositionally biased region" description="Acidic residues" evidence="1">
    <location>
        <begin position="88"/>
        <end position="109"/>
    </location>
</feature>
<dbReference type="EMBL" id="JADBGF010000001">
    <property type="protein sequence ID" value="MBE1601109.1"/>
    <property type="molecule type" value="Genomic_DNA"/>
</dbReference>
<sequence length="328" mass="32447">MGTASGEERPAEGADQRPDGTPRADAGDGSAGASGNGGGPPPGESTADRDAASATDDGAAEGSGADSGEDSGAHSGDEPGDDPGTGSEDGEPGSDSGDDPGADSGDDDPGAGSGEAPGADPAGPADGAAPEPDATPDERRLSTLSTTLLGLFLLADVVFVCGALVTLWPAVLATVEPGAEPTVTARWSPFGLGDWSLTADAAMLLAVVVCSALGSFVHAATSFATYVGNRRLYASWLWWYLLRAGIGVALALLVYLLLRGGLFAGSSGTGATNPYGFSGIAGLCGLFSKQATDKLREICDTLLTTTGDGDRDRRDGLAAGRNGDPGAS</sequence>
<keyword evidence="2" id="KW-0812">Transmembrane</keyword>
<evidence type="ECO:0000313" key="4">
    <source>
        <dbReference type="Proteomes" id="UP000629287"/>
    </source>
</evidence>
<dbReference type="OrthoDB" id="8403391at2"/>